<dbReference type="Pfam" id="PF16197">
    <property type="entry name" value="KAsynt_C_assoc"/>
    <property type="match status" value="1"/>
</dbReference>
<comment type="pathway">
    <text evidence="1">Secondary metabolite biosynthesis.</text>
</comment>
<dbReference type="Pfam" id="PF00698">
    <property type="entry name" value="Acyl_transf_1"/>
    <property type="match status" value="1"/>
</dbReference>
<dbReference type="Pfam" id="PF21089">
    <property type="entry name" value="PKS_DH_N"/>
    <property type="match status" value="1"/>
</dbReference>
<feature type="active site" description="Proton acceptor; for dehydratase activity" evidence="9">
    <location>
        <position position="920"/>
    </location>
</feature>
<feature type="active site" description="Proton donor; for dehydratase activity" evidence="9">
    <location>
        <position position="1124"/>
    </location>
</feature>
<keyword evidence="5" id="KW-0521">NADP</keyword>
<dbReference type="OrthoDB" id="329835at2759"/>
<accession>A0A395NQ71</accession>
<dbReference type="CDD" id="cd00833">
    <property type="entry name" value="PKS"/>
    <property type="match status" value="1"/>
</dbReference>
<evidence type="ECO:0000256" key="3">
    <source>
        <dbReference type="ARBA" id="ARBA00022553"/>
    </source>
</evidence>
<dbReference type="Pfam" id="PF00109">
    <property type="entry name" value="ketoacyl-synt"/>
    <property type="match status" value="2"/>
</dbReference>
<dbReference type="InterPro" id="IPR036291">
    <property type="entry name" value="NAD(P)-bd_dom_sf"/>
</dbReference>
<feature type="domain" description="Carrier" evidence="11">
    <location>
        <begin position="2439"/>
        <end position="2516"/>
    </location>
</feature>
<dbReference type="GO" id="GO:0016491">
    <property type="term" value="F:oxidoreductase activity"/>
    <property type="evidence" value="ECO:0007669"/>
    <property type="project" value="UniProtKB-KW"/>
</dbReference>
<dbReference type="InterPro" id="IPR013217">
    <property type="entry name" value="Methyltransf_12"/>
</dbReference>
<dbReference type="SUPFAM" id="SSF50129">
    <property type="entry name" value="GroES-like"/>
    <property type="match status" value="1"/>
</dbReference>
<dbReference type="Gene3D" id="3.40.366.10">
    <property type="entry name" value="Malonyl-Coenzyme A Acyl Carrier Protein, domain 2"/>
    <property type="match status" value="1"/>
</dbReference>
<dbReference type="Pfam" id="PF14765">
    <property type="entry name" value="PS-DH"/>
    <property type="match status" value="1"/>
</dbReference>
<dbReference type="InterPro" id="IPR014031">
    <property type="entry name" value="Ketoacyl_synth_C"/>
</dbReference>
<dbReference type="SUPFAM" id="SSF55048">
    <property type="entry name" value="Probable ACP-binding domain of malonyl-CoA ACP transacylase"/>
    <property type="match status" value="1"/>
</dbReference>
<dbReference type="Gene3D" id="3.10.129.110">
    <property type="entry name" value="Polyketide synthase dehydratase"/>
    <property type="match status" value="1"/>
</dbReference>
<dbReference type="Gene3D" id="3.30.70.3290">
    <property type="match status" value="1"/>
</dbReference>
<feature type="compositionally biased region" description="Low complexity" evidence="10">
    <location>
        <begin position="10"/>
        <end position="36"/>
    </location>
</feature>
<evidence type="ECO:0000256" key="2">
    <source>
        <dbReference type="ARBA" id="ARBA00022450"/>
    </source>
</evidence>
<dbReference type="SMART" id="SM00825">
    <property type="entry name" value="PKS_KS"/>
    <property type="match status" value="1"/>
</dbReference>
<dbReference type="InterPro" id="IPR014043">
    <property type="entry name" value="Acyl_transferase_dom"/>
</dbReference>
<feature type="region of interest" description="Disordered" evidence="10">
    <location>
        <begin position="1"/>
        <end position="42"/>
    </location>
</feature>
<dbReference type="Pfam" id="PF02801">
    <property type="entry name" value="Ketoacyl-synt_C"/>
    <property type="match status" value="1"/>
</dbReference>
<dbReference type="InterPro" id="IPR016039">
    <property type="entry name" value="Thiolase-like"/>
</dbReference>
<dbReference type="InterPro" id="IPR001227">
    <property type="entry name" value="Ac_transferase_dom_sf"/>
</dbReference>
<evidence type="ECO:0000259" key="11">
    <source>
        <dbReference type="PROSITE" id="PS50075"/>
    </source>
</evidence>
<dbReference type="InterPro" id="IPR020843">
    <property type="entry name" value="ER"/>
</dbReference>
<dbReference type="InterPro" id="IPR016036">
    <property type="entry name" value="Malonyl_transacylase_ACP-bd"/>
</dbReference>
<dbReference type="InterPro" id="IPR056501">
    <property type="entry name" value="NAD-bd_HRPKS_sdrA"/>
</dbReference>
<dbReference type="InterPro" id="IPR049900">
    <property type="entry name" value="PKS_mFAS_DH"/>
</dbReference>
<protein>
    <submittedName>
        <fullName evidence="14">Lovastatin diketide synthase</fullName>
    </submittedName>
</protein>
<evidence type="ECO:0000256" key="6">
    <source>
        <dbReference type="ARBA" id="ARBA00023002"/>
    </source>
</evidence>
<keyword evidence="7" id="KW-0511">Multifunctional enzyme</keyword>
<dbReference type="InterPro" id="IPR013968">
    <property type="entry name" value="PKS_KR"/>
</dbReference>
<dbReference type="GO" id="GO:0006633">
    <property type="term" value="P:fatty acid biosynthetic process"/>
    <property type="evidence" value="ECO:0007669"/>
    <property type="project" value="TreeGrafter"/>
</dbReference>
<evidence type="ECO:0000256" key="4">
    <source>
        <dbReference type="ARBA" id="ARBA00022679"/>
    </source>
</evidence>
<dbReference type="InterPro" id="IPR020807">
    <property type="entry name" value="PKS_DH"/>
</dbReference>
<evidence type="ECO:0000256" key="9">
    <source>
        <dbReference type="PROSITE-ProRule" id="PRU01363"/>
    </source>
</evidence>
<dbReference type="InterPro" id="IPR057326">
    <property type="entry name" value="KR_dom"/>
</dbReference>
<dbReference type="SMART" id="SM00822">
    <property type="entry name" value="PKS_KR"/>
    <property type="match status" value="1"/>
</dbReference>
<dbReference type="SMART" id="SM00826">
    <property type="entry name" value="PKS_DH"/>
    <property type="match status" value="1"/>
</dbReference>
<dbReference type="Gene3D" id="3.40.47.10">
    <property type="match status" value="2"/>
</dbReference>
<dbReference type="InterPro" id="IPR036736">
    <property type="entry name" value="ACP-like_sf"/>
</dbReference>
<keyword evidence="4" id="KW-0808">Transferase</keyword>
<dbReference type="InterPro" id="IPR029063">
    <property type="entry name" value="SAM-dependent_MTases_sf"/>
</dbReference>
<comment type="caution">
    <text evidence="14">The sequence shown here is derived from an EMBL/GenBank/DDBJ whole genome shotgun (WGS) entry which is preliminary data.</text>
</comment>
<keyword evidence="2" id="KW-0596">Phosphopantetheine</keyword>
<dbReference type="Pfam" id="PF23114">
    <property type="entry name" value="NAD-bd_HRPKS_sdrA"/>
    <property type="match status" value="1"/>
</dbReference>
<dbReference type="STRING" id="490622.A0A395NQ71"/>
<proteinExistence type="predicted"/>
<dbReference type="Gene3D" id="3.90.180.10">
    <property type="entry name" value="Medium-chain alcohol dehydrogenases, catalytic domain"/>
    <property type="match status" value="1"/>
</dbReference>
<feature type="region of interest" description="C-terminal hotdog fold" evidence="9">
    <location>
        <begin position="1050"/>
        <end position="1215"/>
    </location>
</feature>
<dbReference type="SUPFAM" id="SSF51735">
    <property type="entry name" value="NAD(P)-binding Rossmann-fold domains"/>
    <property type="match status" value="2"/>
</dbReference>
<dbReference type="InterPro" id="IPR032821">
    <property type="entry name" value="PKS_assoc"/>
</dbReference>
<keyword evidence="8" id="KW-0012">Acyltransferase</keyword>
<dbReference type="Pfam" id="PF08659">
    <property type="entry name" value="KR"/>
    <property type="match status" value="1"/>
</dbReference>
<dbReference type="GO" id="GO:0004312">
    <property type="term" value="F:fatty acid synthase activity"/>
    <property type="evidence" value="ECO:0007669"/>
    <property type="project" value="TreeGrafter"/>
</dbReference>
<dbReference type="SMART" id="SM00827">
    <property type="entry name" value="PKS_AT"/>
    <property type="match status" value="1"/>
</dbReference>
<dbReference type="InterPro" id="IPR014030">
    <property type="entry name" value="Ketoacyl_synth_N"/>
</dbReference>
<dbReference type="SUPFAM" id="SSF47336">
    <property type="entry name" value="ACP-like"/>
    <property type="match status" value="1"/>
</dbReference>
<sequence>MAINGSGIPNGTSHSNGSSSAHGSAGHTNGTNGANGYHKKQASSTSPMPIAVVGMACRFAGGATSAEKLWDLCASGRDAWSRIPESRFDVESFYDANSEKPGRNHATGGYFLQEDVGLFDAGFFNFTGEVAGTMDPQLRLLLEVVYEATEDDTGCSAALAALHQGCQTIRTGESDISIIGASNTILNPDIYIAMSSLGMVGADGRCYAWDSRAQGYGRGEGVAVIVLKSLEAALRDGDRVHAVIRNSGLNQDDTYRRAGLDISDTGYVEAHMTGTKAGDATEAESLARTFGSSRTSGDPVWIGSVKTNVGHTEGVSGLAGIIKAAMAMKYKSIPPNLNYITGNSKIPLKDWNLQVPTNLVSWPSDKPLRASINNFGYGGTNAHVILEGAPEQGLKYRSEGNSDGITADDVSRLYILSAQDSATVKTLAKNLAIHLGDIESEAKPSAVDLAFTLAERRSRLSWITAVRARNLDELALRLEEESAIKVSHLPTNKQAPRLGFVFNGQGAQWHAMGRELIQAYPIFDAAIEKADVALKGHGADWSLREELMRDAKSTRVSEIHLGQPITVALQICLVILLRSWGISPSAVTSHSSGEIAAAYAAGALSFEQALGVTYWRGELARTLLDQKNSGVVGSMAAGGLGPDEAEKYVANTSAGGRVVVACVNSPQSVTLSGDVDDLDEVIARLEADGKFARKLKVPLAYHSHHMLLMASAYTEKLREIVPQKPEWSSDIIYTSPVTGGIITSPEALTPDHYVHNLTSPVLFSQAFESMCFGPDGKSQAQVDIIVEIGPHSTLAGPIRQILQNRKMAYVSCLKRPVDAVATMQDLAGDLLRLGYPVSLGAINHYTNDESTEAMPRFVPDLPTYPWNHATRYWVESRVNQDIRHKKFPPHELLGLPISGAVTPSWRNFLRLTDLPWAADHRVDGAVVLPGAAYISMAIEAIRLITDPSEKSIRGYRVREVEFLSALTIPEASSSSGGVETHLRLHPCHENGYLGWHKFDIRSLGANGVWVENSHGFVKAVSDTDEVEDAVIPDEATFLVAQKFAGQKVNRIQEINGATLREHVAEMGIEYGPTFQGVTNGRASKANSRAITHLDISSLDLDAEDTVSKQPHTLTSYVIHPTTLDCVVQASYSNLPQGTGKTSMVLPRSMQGLFVPRSLHRQAGKSLVAFSELRDAAQKGFTSNLSVINGEADGNGSALLEIDNLFCQAIPRAIDSGPDILLSETRWVPDISYDIPASVKDGIRITLSDEEIDREKKLLRATYYLISDALAALESQSSDSWTPHRLALFNWMKKVIALGKSGQLAPGSKVWARASKGVKQVLFDELKATKASSGNLLVRIGQKLTDIIRGDIDVIDVLQADESSNLQTQFYHGLPSTESRSNKQLARLIQLFGIKNPGLKVLELNAGTGGLARSVLEALEHDGIGGNLIGKYIFTDASDALFDIARQKLNSWTSVLDFQELDIGNEDSVSANLGDQSVDLVIVSTPLYATNDVQQKLNNIRKLLKPSGKLLFIEPTHDRLDAQLVLGTLPGWEENGEPTFATKVQDLDDLLRMNGFTGAEFSIIDCEQPQYERASVILTTVAATQDVFDESSSVNISIIVDSMASSSQPWLLQLVQAIQAEVRIQPVIESIHEVQLDENKAIILAVDATIDKTVLDKLDETIFDKLKSILLSSPYTLWLTNGGLDGPEPASAQVQGLLRTARQEDASKPYVLLDLPHGWTSTPEKSIRQISHVFQQTFSARDGNTIDIDSEYAVIQSVLHIPRIYPISSDAKDKFEFEESLSFQQPDRVLVWEPSAPKGPSFVEDVTDAAVDILNGFVEVETKAFGLNHHDALNSNEGKNPGVYEISGIITRLGQFTNASGLQVGDAVCGVAKGSFSNKTQVAWSSVTKLPESLSLEDAAAVPIAFVAAHHALVHIARVQKGDKVLITHAADSPDGQALLTIAKQKGLDIFAITNGREAEVQSLTDRYNLSPDRILPRQDKRGLVESIISQTGGKGVNVVVSSPNIALSDFILRYAPEVVSHFGHFIHVGDSATSSDTALLNARCVQYARFNVAQLAEYNSQLMRESLQESLHIISHGPSISKQPIASVTRLPISQLNEALQQAKQTKGIDRNKIVIVSQSGDLVKVTSRARPLSLDNKKATYLVVGGVSGISGAIISWMISKGAKNIVAVSRNVEGNPNAVSLIQDAEERGCNLQLRNCDVSSEDGFAKFLQQISTSLPPIRGVVHAAAVLEDTVLERMTLAQWRHAVEPKVAGTRNLHKHLPKDLSFFVLLSSITGVVGHSSQANYAAANTFEDALARHRVAEGLPATSIDLPAIRGVGMVAEDDDAHRRIEALGTESLSIDSVLGILEAAIERDTDTQQRRSGKARLPHEAQVIAGLLPWSLLAPEANVTRDRRFGTLRLARSSSSSAASSDDTVMDPTALLVQGLNIKKSGAPMEEAKEKVAGGIAARLAAIFNVPVESIDLGTAISAHGVDSLVAVELRNWLAAASKAKLSIFDIMQSSSLREFAGLVVERSALSK</sequence>
<dbReference type="Gene3D" id="3.40.50.150">
    <property type="entry name" value="Vaccinia Virus protein VP39"/>
    <property type="match status" value="1"/>
</dbReference>
<dbReference type="InterPro" id="IPR049552">
    <property type="entry name" value="PKS_DH_N"/>
</dbReference>
<dbReference type="Proteomes" id="UP000266272">
    <property type="component" value="Unassembled WGS sequence"/>
</dbReference>
<evidence type="ECO:0000256" key="10">
    <source>
        <dbReference type="SAM" id="MobiDB-lite"/>
    </source>
</evidence>
<evidence type="ECO:0000313" key="15">
    <source>
        <dbReference type="Proteomes" id="UP000266272"/>
    </source>
</evidence>
<dbReference type="InterPro" id="IPR020841">
    <property type="entry name" value="PKS_Beta-ketoAc_synthase_dom"/>
</dbReference>
<dbReference type="CDD" id="cd05195">
    <property type="entry name" value="enoyl_red"/>
    <property type="match status" value="1"/>
</dbReference>
<dbReference type="GO" id="GO:0044550">
    <property type="term" value="P:secondary metabolite biosynthetic process"/>
    <property type="evidence" value="ECO:0007669"/>
    <property type="project" value="TreeGrafter"/>
</dbReference>
<evidence type="ECO:0000256" key="5">
    <source>
        <dbReference type="ARBA" id="ARBA00022857"/>
    </source>
</evidence>
<feature type="region of interest" description="N-terminal hotdog fold" evidence="9">
    <location>
        <begin position="890"/>
        <end position="1024"/>
    </location>
</feature>
<evidence type="ECO:0000256" key="7">
    <source>
        <dbReference type="ARBA" id="ARBA00023268"/>
    </source>
</evidence>
<dbReference type="Pfam" id="PF08242">
    <property type="entry name" value="Methyltransf_12"/>
    <property type="match status" value="1"/>
</dbReference>
<dbReference type="PROSITE" id="PS50075">
    <property type="entry name" value="CARRIER"/>
    <property type="match status" value="1"/>
</dbReference>
<evidence type="ECO:0000259" key="13">
    <source>
        <dbReference type="PROSITE" id="PS52019"/>
    </source>
</evidence>
<evidence type="ECO:0000256" key="1">
    <source>
        <dbReference type="ARBA" id="ARBA00005179"/>
    </source>
</evidence>
<dbReference type="SUPFAM" id="SSF53901">
    <property type="entry name" value="Thiolase-like"/>
    <property type="match status" value="1"/>
</dbReference>
<dbReference type="SMART" id="SM00823">
    <property type="entry name" value="PKS_PP"/>
    <property type="match status" value="1"/>
</dbReference>
<dbReference type="SMART" id="SM00829">
    <property type="entry name" value="PKS_ER"/>
    <property type="match status" value="1"/>
</dbReference>
<dbReference type="InterPro" id="IPR009081">
    <property type="entry name" value="PP-bd_ACP"/>
</dbReference>
<dbReference type="SUPFAM" id="SSF52151">
    <property type="entry name" value="FabD/lysophospholipase-like"/>
    <property type="match status" value="1"/>
</dbReference>
<dbReference type="PANTHER" id="PTHR43775">
    <property type="entry name" value="FATTY ACID SYNTHASE"/>
    <property type="match status" value="1"/>
</dbReference>
<keyword evidence="6" id="KW-0560">Oxidoreductase</keyword>
<dbReference type="PROSITE" id="PS52004">
    <property type="entry name" value="KS3_2"/>
    <property type="match status" value="1"/>
</dbReference>
<organism evidence="14 15">
    <name type="scientific">Trichoderma arundinaceum</name>
    <dbReference type="NCBI Taxonomy" id="490622"/>
    <lineage>
        <taxon>Eukaryota</taxon>
        <taxon>Fungi</taxon>
        <taxon>Dikarya</taxon>
        <taxon>Ascomycota</taxon>
        <taxon>Pezizomycotina</taxon>
        <taxon>Sordariomycetes</taxon>
        <taxon>Hypocreomycetidae</taxon>
        <taxon>Hypocreales</taxon>
        <taxon>Hypocreaceae</taxon>
        <taxon>Trichoderma</taxon>
    </lineage>
</organism>
<reference evidence="14 15" key="1">
    <citation type="journal article" date="2018" name="PLoS Pathog.">
        <title>Evolution of structural diversity of trichothecenes, a family of toxins produced by plant pathogenic and entomopathogenic fungi.</title>
        <authorList>
            <person name="Proctor R.H."/>
            <person name="McCormick S.P."/>
            <person name="Kim H.S."/>
            <person name="Cardoza R.E."/>
            <person name="Stanley A.M."/>
            <person name="Lindo L."/>
            <person name="Kelly A."/>
            <person name="Brown D.W."/>
            <person name="Lee T."/>
            <person name="Vaughan M.M."/>
            <person name="Alexander N.J."/>
            <person name="Busman M."/>
            <person name="Gutierrez S."/>
        </authorList>
    </citation>
    <scope>NUCLEOTIDE SEQUENCE [LARGE SCALE GENOMIC DNA]</scope>
    <source>
        <strain evidence="14 15">IBT 40837</strain>
    </source>
</reference>
<evidence type="ECO:0000256" key="8">
    <source>
        <dbReference type="ARBA" id="ARBA00023315"/>
    </source>
</evidence>
<dbReference type="Gene3D" id="3.40.50.720">
    <property type="entry name" value="NAD(P)-binding Rossmann-like Domain"/>
    <property type="match status" value="2"/>
</dbReference>
<dbReference type="PROSITE" id="PS52019">
    <property type="entry name" value="PKS_MFAS_DH"/>
    <property type="match status" value="1"/>
</dbReference>
<keyword evidence="15" id="KW-1185">Reference proteome</keyword>
<dbReference type="InterPro" id="IPR020806">
    <property type="entry name" value="PKS_PP-bd"/>
</dbReference>
<dbReference type="InterPro" id="IPR042104">
    <property type="entry name" value="PKS_dehydratase_sf"/>
</dbReference>
<evidence type="ECO:0000259" key="12">
    <source>
        <dbReference type="PROSITE" id="PS52004"/>
    </source>
</evidence>
<dbReference type="Gene3D" id="1.10.1200.10">
    <property type="entry name" value="ACP-like"/>
    <property type="match status" value="1"/>
</dbReference>
<dbReference type="EMBL" id="PXOA01000235">
    <property type="protein sequence ID" value="RFU78083.1"/>
    <property type="molecule type" value="Genomic_DNA"/>
</dbReference>
<evidence type="ECO:0000313" key="14">
    <source>
        <dbReference type="EMBL" id="RFU78083.1"/>
    </source>
</evidence>
<feature type="domain" description="PKS/mFAS DH" evidence="13">
    <location>
        <begin position="890"/>
        <end position="1215"/>
    </location>
</feature>
<feature type="domain" description="Ketosynthase family 3 (KS3)" evidence="12">
    <location>
        <begin position="47"/>
        <end position="388"/>
    </location>
</feature>
<dbReference type="GO" id="GO:0031177">
    <property type="term" value="F:phosphopantetheine binding"/>
    <property type="evidence" value="ECO:0007669"/>
    <property type="project" value="InterPro"/>
</dbReference>
<dbReference type="InterPro" id="IPR016035">
    <property type="entry name" value="Acyl_Trfase/lysoPLipase"/>
</dbReference>
<dbReference type="InterPro" id="IPR011032">
    <property type="entry name" value="GroES-like_sf"/>
</dbReference>
<keyword evidence="3" id="KW-0597">Phosphoprotein</keyword>
<dbReference type="InterPro" id="IPR050091">
    <property type="entry name" value="PKS_NRPS_Biosynth_Enz"/>
</dbReference>
<name>A0A395NQ71_TRIAR</name>
<gene>
    <name evidence="14" type="ORF">TARUN_4144</name>
</gene>
<dbReference type="PANTHER" id="PTHR43775:SF29">
    <property type="entry name" value="ASPERFURANONE POLYKETIDE SYNTHASE AFOG-RELATED"/>
    <property type="match status" value="1"/>
</dbReference>
<dbReference type="CDD" id="cd02440">
    <property type="entry name" value="AdoMet_MTases"/>
    <property type="match status" value="1"/>
</dbReference>
<dbReference type="Pfam" id="PF00550">
    <property type="entry name" value="PP-binding"/>
    <property type="match status" value="1"/>
</dbReference>
<dbReference type="SUPFAM" id="SSF53335">
    <property type="entry name" value="S-adenosyl-L-methionine-dependent methyltransferases"/>
    <property type="match status" value="1"/>
</dbReference>
<dbReference type="InterPro" id="IPR049551">
    <property type="entry name" value="PKS_DH_C"/>
</dbReference>